<organism evidence="1 2">
    <name type="scientific">Talaromyces proteolyticus</name>
    <dbReference type="NCBI Taxonomy" id="1131652"/>
    <lineage>
        <taxon>Eukaryota</taxon>
        <taxon>Fungi</taxon>
        <taxon>Dikarya</taxon>
        <taxon>Ascomycota</taxon>
        <taxon>Pezizomycotina</taxon>
        <taxon>Eurotiomycetes</taxon>
        <taxon>Eurotiomycetidae</taxon>
        <taxon>Eurotiales</taxon>
        <taxon>Trichocomaceae</taxon>
        <taxon>Talaromyces</taxon>
        <taxon>Talaromyces sect. Bacilispori</taxon>
    </lineage>
</organism>
<dbReference type="EMBL" id="JAJTJA010000014">
    <property type="protein sequence ID" value="KAH8689862.1"/>
    <property type="molecule type" value="Genomic_DNA"/>
</dbReference>
<name>A0AAD4PU82_9EURO</name>
<dbReference type="AlphaFoldDB" id="A0AAD4PU82"/>
<sequence>MFLINLEPYTEGSYRLEEIRITIPFGKPGEGTPCLMENYSGSGAEMITNVRFNVMVDITTKNEPPSIVLRLVPRVRSKDDKPPRVPLRSCRELSFILNGVRVNQFQKPTEIGWDVKEKYKDEQTRAPFYKVNPITLS</sequence>
<reference evidence="1" key="1">
    <citation type="submission" date="2021-12" db="EMBL/GenBank/DDBJ databases">
        <title>Convergent genome expansion in fungi linked to evolution of root-endophyte symbiosis.</title>
        <authorList>
            <consortium name="DOE Joint Genome Institute"/>
            <person name="Ke Y.-H."/>
            <person name="Bonito G."/>
            <person name="Liao H.-L."/>
            <person name="Looney B."/>
            <person name="Rojas-Flechas A."/>
            <person name="Nash J."/>
            <person name="Hameed K."/>
            <person name="Schadt C."/>
            <person name="Martin F."/>
            <person name="Crous P.W."/>
            <person name="Miettinen O."/>
            <person name="Magnuson J.K."/>
            <person name="Labbe J."/>
            <person name="Jacobson D."/>
            <person name="Doktycz M.J."/>
            <person name="Veneault-Fourrey C."/>
            <person name="Kuo A."/>
            <person name="Mondo S."/>
            <person name="Calhoun S."/>
            <person name="Riley R."/>
            <person name="Ohm R."/>
            <person name="LaButti K."/>
            <person name="Andreopoulos B."/>
            <person name="Pangilinan J."/>
            <person name="Nolan M."/>
            <person name="Tritt A."/>
            <person name="Clum A."/>
            <person name="Lipzen A."/>
            <person name="Daum C."/>
            <person name="Barry K."/>
            <person name="Grigoriev I.V."/>
            <person name="Vilgalys R."/>
        </authorList>
    </citation>
    <scope>NUCLEOTIDE SEQUENCE</scope>
    <source>
        <strain evidence="1">PMI_201</strain>
    </source>
</reference>
<dbReference type="Proteomes" id="UP001201262">
    <property type="component" value="Unassembled WGS sequence"/>
</dbReference>
<protein>
    <submittedName>
        <fullName evidence="1">Uncharacterized protein</fullName>
    </submittedName>
</protein>
<accession>A0AAD4PU82</accession>
<keyword evidence="2" id="KW-1185">Reference proteome</keyword>
<dbReference type="GeneID" id="70251470"/>
<gene>
    <name evidence="1" type="ORF">BGW36DRAFT_432827</name>
</gene>
<proteinExistence type="predicted"/>
<comment type="caution">
    <text evidence="1">The sequence shown here is derived from an EMBL/GenBank/DDBJ whole genome shotgun (WGS) entry which is preliminary data.</text>
</comment>
<evidence type="ECO:0000313" key="2">
    <source>
        <dbReference type="Proteomes" id="UP001201262"/>
    </source>
</evidence>
<dbReference type="RefSeq" id="XP_046066145.1">
    <property type="nucleotide sequence ID" value="XM_046221183.1"/>
</dbReference>
<evidence type="ECO:0000313" key="1">
    <source>
        <dbReference type="EMBL" id="KAH8689862.1"/>
    </source>
</evidence>